<feature type="non-terminal residue" evidence="1">
    <location>
        <position position="74"/>
    </location>
</feature>
<sequence>CLEKATMNGYVHPLEGSCGCLQLESQNISASDKGLSTISQGGTVNGCVSNVIQQSSDSLEQKGDILSHQGGSKS</sequence>
<feature type="non-terminal residue" evidence="1">
    <location>
        <position position="1"/>
    </location>
</feature>
<gene>
    <name evidence="1" type="primary">ORF1676</name>
</gene>
<dbReference type="AlphaFoldDB" id="A0A0B6XWB3"/>
<proteinExistence type="predicted"/>
<evidence type="ECO:0000313" key="1">
    <source>
        <dbReference type="EMBL" id="CEK47580.1"/>
    </source>
</evidence>
<organism evidence="1">
    <name type="scientific">Arion vulgaris</name>
    <dbReference type="NCBI Taxonomy" id="1028688"/>
    <lineage>
        <taxon>Eukaryota</taxon>
        <taxon>Metazoa</taxon>
        <taxon>Spiralia</taxon>
        <taxon>Lophotrochozoa</taxon>
        <taxon>Mollusca</taxon>
        <taxon>Gastropoda</taxon>
        <taxon>Heterobranchia</taxon>
        <taxon>Euthyneura</taxon>
        <taxon>Panpulmonata</taxon>
        <taxon>Eupulmonata</taxon>
        <taxon>Stylommatophora</taxon>
        <taxon>Helicina</taxon>
        <taxon>Arionoidea</taxon>
        <taxon>Arionidae</taxon>
        <taxon>Arion</taxon>
    </lineage>
</organism>
<protein>
    <submittedName>
        <fullName evidence="1">Uncharacterized protein</fullName>
    </submittedName>
</protein>
<accession>A0A0B6XWB3</accession>
<name>A0A0B6XWB3_9EUPU</name>
<dbReference type="EMBL" id="HACG01000715">
    <property type="protein sequence ID" value="CEK47580.1"/>
    <property type="molecule type" value="Transcribed_RNA"/>
</dbReference>
<reference evidence="1" key="1">
    <citation type="submission" date="2014-12" db="EMBL/GenBank/DDBJ databases">
        <title>Insight into the proteome of Arion vulgaris.</title>
        <authorList>
            <person name="Aradska J."/>
            <person name="Bulat T."/>
            <person name="Smidak R."/>
            <person name="Sarate P."/>
            <person name="Gangsoo J."/>
            <person name="Sialana F."/>
            <person name="Bilban M."/>
            <person name="Lubec G."/>
        </authorList>
    </citation>
    <scope>NUCLEOTIDE SEQUENCE</scope>
    <source>
        <tissue evidence="1">Skin</tissue>
    </source>
</reference>